<evidence type="ECO:0000313" key="21">
    <source>
        <dbReference type="EMBL" id="TYR34744.1"/>
    </source>
</evidence>
<evidence type="ECO:0000256" key="15">
    <source>
        <dbReference type="ARBA" id="ARBA00023012"/>
    </source>
</evidence>
<evidence type="ECO:0000256" key="5">
    <source>
        <dbReference type="ARBA" id="ARBA00017322"/>
    </source>
</evidence>
<comment type="catalytic activity">
    <reaction evidence="1">
        <text>ATP + protein L-histidine = ADP + protein N-phospho-L-histidine.</text>
        <dbReference type="EC" id="2.7.13.3"/>
    </reaction>
</comment>
<dbReference type="Proteomes" id="UP000322362">
    <property type="component" value="Unassembled WGS sequence"/>
</dbReference>
<dbReference type="AlphaFoldDB" id="A0A5D4H2M3"/>
<accession>A0A5D4H2M3</accession>
<keyword evidence="13" id="KW-0067">ATP-binding</keyword>
<evidence type="ECO:0000256" key="7">
    <source>
        <dbReference type="ARBA" id="ARBA00022490"/>
    </source>
</evidence>
<evidence type="ECO:0000256" key="11">
    <source>
        <dbReference type="ARBA" id="ARBA00022741"/>
    </source>
</evidence>
<dbReference type="InterPro" id="IPR036890">
    <property type="entry name" value="HATPase_C_sf"/>
</dbReference>
<keyword evidence="19" id="KW-0812">Transmembrane</keyword>
<dbReference type="GO" id="GO:0051539">
    <property type="term" value="F:4 iron, 4 sulfur cluster binding"/>
    <property type="evidence" value="ECO:0007669"/>
    <property type="project" value="UniProtKB-KW"/>
</dbReference>
<dbReference type="SMART" id="SM00387">
    <property type="entry name" value="HATPase_c"/>
    <property type="match status" value="1"/>
</dbReference>
<evidence type="ECO:0000256" key="10">
    <source>
        <dbReference type="ARBA" id="ARBA00022723"/>
    </source>
</evidence>
<dbReference type="Gene3D" id="3.30.565.10">
    <property type="entry name" value="Histidine kinase-like ATPase, C-terminal domain"/>
    <property type="match status" value="1"/>
</dbReference>
<dbReference type="CDD" id="cd16917">
    <property type="entry name" value="HATPase_UhpB-NarQ-NarX-like"/>
    <property type="match status" value="1"/>
</dbReference>
<keyword evidence="6" id="KW-0004">4Fe-4S</keyword>
<comment type="subcellular location">
    <subcellularLocation>
        <location evidence="3">Cytoplasm</location>
    </subcellularLocation>
</comment>
<keyword evidence="22" id="KW-1185">Reference proteome</keyword>
<dbReference type="PROSITE" id="PS50109">
    <property type="entry name" value="HIS_KIN"/>
    <property type="match status" value="1"/>
</dbReference>
<dbReference type="SUPFAM" id="SSF55874">
    <property type="entry name" value="ATPase domain of HSP90 chaperone/DNA topoisomerase II/histidine kinase"/>
    <property type="match status" value="1"/>
</dbReference>
<evidence type="ECO:0000256" key="19">
    <source>
        <dbReference type="SAM" id="Phobius"/>
    </source>
</evidence>
<evidence type="ECO:0000256" key="9">
    <source>
        <dbReference type="ARBA" id="ARBA00022679"/>
    </source>
</evidence>
<evidence type="ECO:0000256" key="13">
    <source>
        <dbReference type="ARBA" id="ARBA00022840"/>
    </source>
</evidence>
<evidence type="ECO:0000256" key="18">
    <source>
        <dbReference type="ARBA" id="ARBA00030800"/>
    </source>
</evidence>
<dbReference type="GO" id="GO:0046872">
    <property type="term" value="F:metal ion binding"/>
    <property type="evidence" value="ECO:0007669"/>
    <property type="project" value="UniProtKB-KW"/>
</dbReference>
<evidence type="ECO:0000256" key="17">
    <source>
        <dbReference type="ARBA" id="ARBA00024827"/>
    </source>
</evidence>
<feature type="domain" description="Histidine kinase" evidence="20">
    <location>
        <begin position="70"/>
        <end position="261"/>
    </location>
</feature>
<dbReference type="EC" id="2.7.13.3" evidence="4"/>
<dbReference type="GO" id="GO:0005524">
    <property type="term" value="F:ATP binding"/>
    <property type="evidence" value="ECO:0007669"/>
    <property type="project" value="UniProtKB-KW"/>
</dbReference>
<dbReference type="GO" id="GO:0016020">
    <property type="term" value="C:membrane"/>
    <property type="evidence" value="ECO:0007669"/>
    <property type="project" value="InterPro"/>
</dbReference>
<proteinExistence type="predicted"/>
<sequence>MPVDHYQEILAVIITVVVLFMALLCVMVLIMFNHQRRKFRYREEKKAMSEAYQKQLLESRLEMQEETFDSISREIHDNVGQLLSLAKVQLNIAGQNTTADKDLLEDIKSNVGQAMTDLRDIAKSLSSERLQWISLVQAVSHELHRIGRNGLMQCNLRTLGEERSLPEQRKTIAFRIVQESLQNILKHAQASEVEVLFDFADIGLRIHIQDNGLGFDIEKAATGGLGLQNIKTRAALMGGHADIKSASGEGTTIILHVPYNEYQTS</sequence>
<comment type="cofactor">
    <cofactor evidence="2">
        <name>[4Fe-4S] cluster</name>
        <dbReference type="ChEBI" id="CHEBI:49883"/>
    </cofactor>
</comment>
<dbReference type="PANTHER" id="PTHR24421:SF10">
    <property type="entry name" value="NITRATE_NITRITE SENSOR PROTEIN NARQ"/>
    <property type="match status" value="1"/>
</dbReference>
<gene>
    <name evidence="21" type="ORF">FXV77_14840</name>
</gene>
<dbReference type="InterPro" id="IPR050482">
    <property type="entry name" value="Sensor_HK_TwoCompSys"/>
</dbReference>
<keyword evidence="8" id="KW-0597">Phosphoprotein</keyword>
<comment type="function">
    <text evidence="17">Member of the two-component regulatory system NreB/NreC involved in the control of dissimilatory nitrate/nitrite reduction in response to oxygen. NreB functions as a direct oxygen sensor histidine kinase which is autophosphorylated, in the absence of oxygen, probably at the conserved histidine residue, and transfers its phosphate group probably to a conserved aspartate residue of NreC. NreB/NreC activates the expression of the nitrate (narGHJI) and nitrite (nir) reductase operons, as well as the putative nitrate transporter gene narT.</text>
</comment>
<evidence type="ECO:0000256" key="4">
    <source>
        <dbReference type="ARBA" id="ARBA00012438"/>
    </source>
</evidence>
<dbReference type="Pfam" id="PF07730">
    <property type="entry name" value="HisKA_3"/>
    <property type="match status" value="1"/>
</dbReference>
<dbReference type="EMBL" id="VTAV01000011">
    <property type="protein sequence ID" value="TYR34744.1"/>
    <property type="molecule type" value="Genomic_DNA"/>
</dbReference>
<keyword evidence="11" id="KW-0547">Nucleotide-binding</keyword>
<keyword evidence="7" id="KW-0963">Cytoplasm</keyword>
<keyword evidence="12 21" id="KW-0418">Kinase</keyword>
<dbReference type="InterPro" id="IPR003594">
    <property type="entry name" value="HATPase_dom"/>
</dbReference>
<evidence type="ECO:0000256" key="14">
    <source>
        <dbReference type="ARBA" id="ARBA00023004"/>
    </source>
</evidence>
<organism evidence="21 22">
    <name type="scientific">Sphingobacterium phlebotomi</name>
    <dbReference type="NCBI Taxonomy" id="2605433"/>
    <lineage>
        <taxon>Bacteria</taxon>
        <taxon>Pseudomonadati</taxon>
        <taxon>Bacteroidota</taxon>
        <taxon>Sphingobacteriia</taxon>
        <taxon>Sphingobacteriales</taxon>
        <taxon>Sphingobacteriaceae</taxon>
        <taxon>Sphingobacterium</taxon>
    </lineage>
</organism>
<keyword evidence="19" id="KW-1133">Transmembrane helix</keyword>
<keyword evidence="9" id="KW-0808">Transferase</keyword>
<evidence type="ECO:0000256" key="6">
    <source>
        <dbReference type="ARBA" id="ARBA00022485"/>
    </source>
</evidence>
<dbReference type="InterPro" id="IPR004358">
    <property type="entry name" value="Sig_transdc_His_kin-like_C"/>
</dbReference>
<feature type="transmembrane region" description="Helical" evidence="19">
    <location>
        <begin position="6"/>
        <end position="32"/>
    </location>
</feature>
<protein>
    <recommendedName>
        <fullName evidence="5">Oxygen sensor histidine kinase NreB</fullName>
        <ecNumber evidence="4">2.7.13.3</ecNumber>
    </recommendedName>
    <alternativeName>
        <fullName evidence="18">Nitrogen regulation protein B</fullName>
    </alternativeName>
</protein>
<keyword evidence="15" id="KW-0902">Two-component regulatory system</keyword>
<evidence type="ECO:0000256" key="8">
    <source>
        <dbReference type="ARBA" id="ARBA00022553"/>
    </source>
</evidence>
<dbReference type="GO" id="GO:0000155">
    <property type="term" value="F:phosphorelay sensor kinase activity"/>
    <property type="evidence" value="ECO:0007669"/>
    <property type="project" value="InterPro"/>
</dbReference>
<dbReference type="Gene3D" id="1.20.5.1930">
    <property type="match status" value="1"/>
</dbReference>
<keyword evidence="14" id="KW-0408">Iron</keyword>
<reference evidence="21 22" key="1">
    <citation type="submission" date="2019-08" db="EMBL/GenBank/DDBJ databases">
        <title>Phlebobacter frassis gen. nov. sp. nov., a new member of family Sphingobacteriaceae isolated from sand fly rearing media.</title>
        <authorList>
            <person name="Kakumanu M.L."/>
            <person name="Marayati B.F."/>
            <person name="Wada-Katsumata A."/>
            <person name="Wasserberg G."/>
            <person name="Schal C."/>
            <person name="Apperson C.S."/>
            <person name="Ponnusamy L."/>
        </authorList>
    </citation>
    <scope>NUCLEOTIDE SEQUENCE [LARGE SCALE GENOMIC DNA]</scope>
    <source>
        <strain evidence="21 22">SSI9</strain>
    </source>
</reference>
<evidence type="ECO:0000313" key="22">
    <source>
        <dbReference type="Proteomes" id="UP000322362"/>
    </source>
</evidence>
<evidence type="ECO:0000256" key="16">
    <source>
        <dbReference type="ARBA" id="ARBA00023014"/>
    </source>
</evidence>
<keyword evidence="16" id="KW-0411">Iron-sulfur</keyword>
<keyword evidence="10" id="KW-0479">Metal-binding</keyword>
<dbReference type="InterPro" id="IPR011712">
    <property type="entry name" value="Sig_transdc_His_kin_sub3_dim/P"/>
</dbReference>
<comment type="caution">
    <text evidence="21">The sequence shown here is derived from an EMBL/GenBank/DDBJ whole genome shotgun (WGS) entry which is preliminary data.</text>
</comment>
<dbReference type="PANTHER" id="PTHR24421">
    <property type="entry name" value="NITRATE/NITRITE SENSOR PROTEIN NARX-RELATED"/>
    <property type="match status" value="1"/>
</dbReference>
<dbReference type="RefSeq" id="WP_148920018.1">
    <property type="nucleotide sequence ID" value="NZ_VTAV01000011.1"/>
</dbReference>
<name>A0A5D4H2M3_9SPHI</name>
<dbReference type="Pfam" id="PF02518">
    <property type="entry name" value="HATPase_c"/>
    <property type="match status" value="1"/>
</dbReference>
<evidence type="ECO:0000256" key="3">
    <source>
        <dbReference type="ARBA" id="ARBA00004496"/>
    </source>
</evidence>
<evidence type="ECO:0000256" key="2">
    <source>
        <dbReference type="ARBA" id="ARBA00001966"/>
    </source>
</evidence>
<evidence type="ECO:0000256" key="12">
    <source>
        <dbReference type="ARBA" id="ARBA00022777"/>
    </source>
</evidence>
<keyword evidence="19" id="KW-0472">Membrane</keyword>
<dbReference type="PRINTS" id="PR00344">
    <property type="entry name" value="BCTRLSENSOR"/>
</dbReference>
<evidence type="ECO:0000256" key="1">
    <source>
        <dbReference type="ARBA" id="ARBA00000085"/>
    </source>
</evidence>
<evidence type="ECO:0000259" key="20">
    <source>
        <dbReference type="PROSITE" id="PS50109"/>
    </source>
</evidence>
<dbReference type="GO" id="GO:0005737">
    <property type="term" value="C:cytoplasm"/>
    <property type="evidence" value="ECO:0007669"/>
    <property type="project" value="UniProtKB-SubCell"/>
</dbReference>
<dbReference type="InterPro" id="IPR005467">
    <property type="entry name" value="His_kinase_dom"/>
</dbReference>
<dbReference type="GO" id="GO:0046983">
    <property type="term" value="F:protein dimerization activity"/>
    <property type="evidence" value="ECO:0007669"/>
    <property type="project" value="InterPro"/>
</dbReference>